<evidence type="ECO:0000256" key="1">
    <source>
        <dbReference type="SAM" id="SignalP"/>
    </source>
</evidence>
<comment type="caution">
    <text evidence="2">The sequence shown here is derived from an EMBL/GenBank/DDBJ whole genome shotgun (WGS) entry which is preliminary data.</text>
</comment>
<reference evidence="2" key="1">
    <citation type="journal article" date="2014" name="Int. J. Syst. Evol. Microbiol.">
        <title>Complete genome sequence of Corynebacterium casei LMG S-19264T (=DSM 44701T), isolated from a smear-ripened cheese.</title>
        <authorList>
            <consortium name="US DOE Joint Genome Institute (JGI-PGF)"/>
            <person name="Walter F."/>
            <person name="Albersmeier A."/>
            <person name="Kalinowski J."/>
            <person name="Ruckert C."/>
        </authorList>
    </citation>
    <scope>NUCLEOTIDE SEQUENCE</scope>
    <source>
        <strain evidence="2">CGMCC 4.7430</strain>
    </source>
</reference>
<evidence type="ECO:0008006" key="4">
    <source>
        <dbReference type="Google" id="ProtNLM"/>
    </source>
</evidence>
<reference evidence="2" key="2">
    <citation type="submission" date="2020-09" db="EMBL/GenBank/DDBJ databases">
        <authorList>
            <person name="Sun Q."/>
            <person name="Zhou Y."/>
        </authorList>
    </citation>
    <scope>NUCLEOTIDE SEQUENCE</scope>
    <source>
        <strain evidence="2">CGMCC 4.7430</strain>
    </source>
</reference>
<name>A0A918A0Y5_9ACTN</name>
<dbReference type="RefSeq" id="WP_189137735.1">
    <property type="nucleotide sequence ID" value="NZ_BMNK01000002.1"/>
</dbReference>
<accession>A0A918A0Y5</accession>
<evidence type="ECO:0000313" key="3">
    <source>
        <dbReference type="Proteomes" id="UP000660745"/>
    </source>
</evidence>
<protein>
    <recommendedName>
        <fullName evidence="4">Copper resistance protein CopC</fullName>
    </recommendedName>
</protein>
<feature type="signal peptide" evidence="1">
    <location>
        <begin position="1"/>
        <end position="28"/>
    </location>
</feature>
<gene>
    <name evidence="2" type="ORF">GCM10012278_15060</name>
</gene>
<keyword evidence="1" id="KW-0732">Signal</keyword>
<evidence type="ECO:0000313" key="2">
    <source>
        <dbReference type="EMBL" id="GGP03518.1"/>
    </source>
</evidence>
<feature type="chain" id="PRO_5037541228" description="Copper resistance protein CopC" evidence="1">
    <location>
        <begin position="29"/>
        <end position="184"/>
    </location>
</feature>
<organism evidence="2 3">
    <name type="scientific">Nonomuraea glycinis</name>
    <dbReference type="NCBI Taxonomy" id="2047744"/>
    <lineage>
        <taxon>Bacteria</taxon>
        <taxon>Bacillati</taxon>
        <taxon>Actinomycetota</taxon>
        <taxon>Actinomycetes</taxon>
        <taxon>Streptosporangiales</taxon>
        <taxon>Streptosporangiaceae</taxon>
        <taxon>Nonomuraea</taxon>
    </lineage>
</organism>
<dbReference type="EMBL" id="BMNK01000002">
    <property type="protein sequence ID" value="GGP03518.1"/>
    <property type="molecule type" value="Genomic_DNA"/>
</dbReference>
<proteinExistence type="predicted"/>
<dbReference type="AlphaFoldDB" id="A0A918A0Y5"/>
<keyword evidence="3" id="KW-1185">Reference proteome</keyword>
<sequence>MRRTALTLLNLIGAIGLISVMAGAPAMAQPYEPVKVVHSEQVQAGPYRLTAGFSTWPLKAMQSLDFTFAPDGGIGGKSGTLTLIAPDGGVQQNNLVRHPRNRKVWGLDIHALPQQGRWTMRFALNGPSGSGTGDVAITVLEQPGPPLGISWAISSLPLLGLVTLIVTGWRRTWPPSAQPQEERP</sequence>
<dbReference type="Proteomes" id="UP000660745">
    <property type="component" value="Unassembled WGS sequence"/>
</dbReference>